<dbReference type="SMART" id="SM00634">
    <property type="entry name" value="BID_1"/>
    <property type="match status" value="1"/>
</dbReference>
<evidence type="ECO:0000313" key="6">
    <source>
        <dbReference type="Proteomes" id="UP000730618"/>
    </source>
</evidence>
<feature type="region of interest" description="Disordered" evidence="2">
    <location>
        <begin position="979"/>
        <end position="1051"/>
    </location>
</feature>
<dbReference type="Pfam" id="PF13540">
    <property type="entry name" value="RCC1_2"/>
    <property type="match status" value="2"/>
</dbReference>
<reference evidence="5 6" key="1">
    <citation type="submission" date="2021-06" db="EMBL/GenBank/DDBJ databases">
        <authorList>
            <person name="Criscuolo A."/>
        </authorList>
    </citation>
    <scope>NUCLEOTIDE SEQUENCE [LARGE SCALE GENOMIC DNA]</scope>
    <source>
        <strain evidence="6">CIP 111802</strain>
    </source>
</reference>
<dbReference type="InterPro" id="IPR003344">
    <property type="entry name" value="Big_1_dom"/>
</dbReference>
<dbReference type="PANTHER" id="PTHR45982:SF1">
    <property type="entry name" value="REGULATOR OF CHROMOSOME CONDENSATION"/>
    <property type="match status" value="1"/>
</dbReference>
<dbReference type="SMART" id="SM00635">
    <property type="entry name" value="BID_2"/>
    <property type="match status" value="3"/>
</dbReference>
<dbReference type="Pfam" id="PF09134">
    <property type="entry name" value="Invasin_D3"/>
    <property type="match status" value="3"/>
</dbReference>
<comment type="caution">
    <text evidence="5">The sequence shown here is derived from an EMBL/GenBank/DDBJ whole genome shotgun (WGS) entry which is preliminary data.</text>
</comment>
<keyword evidence="6" id="KW-1185">Reference proteome</keyword>
<dbReference type="Pfam" id="PF25390">
    <property type="entry name" value="WD40_RLD"/>
    <property type="match status" value="1"/>
</dbReference>
<dbReference type="PROSITE" id="PS51272">
    <property type="entry name" value="SLH"/>
    <property type="match status" value="3"/>
</dbReference>
<dbReference type="PANTHER" id="PTHR45982">
    <property type="entry name" value="REGULATOR OF CHROMOSOME CONDENSATION"/>
    <property type="match status" value="1"/>
</dbReference>
<keyword evidence="1" id="KW-0344">Guanine-nucleotide releasing factor</keyword>
<dbReference type="InterPro" id="IPR058923">
    <property type="entry name" value="RCC1-like_dom"/>
</dbReference>
<dbReference type="InterPro" id="IPR000408">
    <property type="entry name" value="Reg_chr_condens"/>
</dbReference>
<dbReference type="Proteomes" id="UP000730618">
    <property type="component" value="Unassembled WGS sequence"/>
</dbReference>
<gene>
    <name evidence="5" type="ORF">PAECIP111802_01993</name>
</gene>
<dbReference type="Pfam" id="PF00395">
    <property type="entry name" value="SLH"/>
    <property type="match status" value="3"/>
</dbReference>
<evidence type="ECO:0000313" key="5">
    <source>
        <dbReference type="EMBL" id="CAG7633903.1"/>
    </source>
</evidence>
<evidence type="ECO:0000259" key="4">
    <source>
        <dbReference type="PROSITE" id="PS51272"/>
    </source>
</evidence>
<feature type="domain" description="SLH" evidence="4">
    <location>
        <begin position="1112"/>
        <end position="1172"/>
    </location>
</feature>
<dbReference type="PROSITE" id="PS51127">
    <property type="entry name" value="BIG1"/>
    <property type="match status" value="1"/>
</dbReference>
<dbReference type="InterPro" id="IPR051553">
    <property type="entry name" value="Ran_GTPase-activating"/>
</dbReference>
<organism evidence="5 6">
    <name type="scientific">Paenibacillus allorhizosphaerae</name>
    <dbReference type="NCBI Taxonomy" id="2849866"/>
    <lineage>
        <taxon>Bacteria</taxon>
        <taxon>Bacillati</taxon>
        <taxon>Bacillota</taxon>
        <taxon>Bacilli</taxon>
        <taxon>Bacillales</taxon>
        <taxon>Paenibacillaceae</taxon>
        <taxon>Paenibacillus</taxon>
    </lineage>
</organism>
<accession>A0ABM8VF69</accession>
<feature type="domain" description="Big-1" evidence="3">
    <location>
        <begin position="618"/>
        <end position="710"/>
    </location>
</feature>
<name>A0ABM8VF69_9BACL</name>
<dbReference type="PROSITE" id="PS50012">
    <property type="entry name" value="RCC1_3"/>
    <property type="match status" value="6"/>
</dbReference>
<dbReference type="Pfam" id="PF02368">
    <property type="entry name" value="Big_2"/>
    <property type="match status" value="1"/>
</dbReference>
<dbReference type="PROSITE" id="PS00626">
    <property type="entry name" value="RCC1_2"/>
    <property type="match status" value="2"/>
</dbReference>
<feature type="domain" description="SLH" evidence="4">
    <location>
        <begin position="1177"/>
        <end position="1236"/>
    </location>
</feature>
<dbReference type="EMBL" id="CAJVCE010000004">
    <property type="protein sequence ID" value="CAG7633903.1"/>
    <property type="molecule type" value="Genomic_DNA"/>
</dbReference>
<evidence type="ECO:0000256" key="2">
    <source>
        <dbReference type="SAM" id="MobiDB-lite"/>
    </source>
</evidence>
<sequence>MLSKSFRKIGWLLAIVMVVSQLGLTAPYANTDAAGPYSLKAVSVVAATGGDHVLVVLEDGSVLAWGENRTGQIGNSTAGNTYSVAMPVYEQNGGLKRLSNVAEVVAGAQFSLALKKDGTVWSWGMDASSELGRPTDGYVSAVAGQVQGLRDIVQISAGDTHSLALDKDGNVWAWGDNLTGGLGTGSMGAPQSVPVRVMSLTDVVQVSAGTLYSLALTADGKVYAWGYNGNRQTGDGVNTNQPRLTPVNVKKSDGQPLSGVTQIAAGSFHGLAILNDDTVWSWGSNSFGQLGSGDQSLGVSARQVMLAPNVPLNGVRSVGAGRMHSLAIRQDKTLWAWGSNSNGQLGKDPALAYSVYPLKMTETEDGSQVMGVRSAGGGNEHTTIMKEDGTVWGVGRNDRQQLGGNRTEGALSRLFQTTLAVLSKTYWTNNPSVPVTLGESANVMLQLADYWGGAVKFGTDRVTMEASSGTLGPVNYAGDGQFTASFTPNQLGETEVKAKVNGLDVPAKLKLQTYGVPDMNQSSIHSSASIATAGMGSVTLTVYVRDQMNHLLTMPAGRIGFSTTLGNIQARTVTGAAYYQASLSSTVTGTSTVTFSIDGQPFLITTVRFAAGDPSSAHSALTANPDRLPADGASSTEIVLLLKDANGNALTQSGGAVTFETDLGRFTNSVTETTYGVYRSNLVSDAPGAATVTAKRNGVTVSAPVTVHFTKTITSVAFDTSDYELEVGETSQTKVHALYNDGSQTDITAMSRFVIQDNGIANVSANGSLTAVAAGSTVLTATYGGFQANVAVKVKAKPDPEPIVDGIGFAAGSYELEVGETVNPTVTAHYANGSERDVTAFSQFTVRDSGVAQVGGDGMVTGVAAGSTVLTATYGGFHANAAVKVKAKPDPEPVVDGIEFVANSYELEVGETVSPTVKAHYTNGSERDVTAFSQFTVRDSGVAQVAGNGTVTGRAAGETVLTATYGGFQANVAVKVKLAGNGGGTDPGTDPDPETDPGSGTDSGAPPATGTDSGSGTNPDSGSNPDPGTTNPGTNLPGGGESGTPAPSETISFSDVAGHWAYFDIRRAAQAGMISGYPDGTFRPEEHVTRAEFVVMLSRLLGLPESQANRQPVSGETWPEWANGAIDQAMAAGIVSGYEDGTFRPDSMITRSEMAVMLMRAAAYAGWTVPSSGGNPIGAFSDGTSVPEWARDAFSAALNAAVLVGDDTASLHPLNSTTRAEAVTVLLRLLELQMKS</sequence>
<evidence type="ECO:0000259" key="3">
    <source>
        <dbReference type="PROSITE" id="PS51127"/>
    </source>
</evidence>
<feature type="domain" description="SLH" evidence="4">
    <location>
        <begin position="1048"/>
        <end position="1111"/>
    </location>
</feature>
<protein>
    <recommendedName>
        <fullName evidence="7">Intimin</fullName>
    </recommendedName>
</protein>
<evidence type="ECO:0008006" key="7">
    <source>
        <dbReference type="Google" id="ProtNLM"/>
    </source>
</evidence>
<evidence type="ECO:0000256" key="1">
    <source>
        <dbReference type="ARBA" id="ARBA00022658"/>
    </source>
</evidence>
<proteinExistence type="predicted"/>
<dbReference type="InterPro" id="IPR003343">
    <property type="entry name" value="Big_2"/>
</dbReference>
<feature type="compositionally biased region" description="Polar residues" evidence="2">
    <location>
        <begin position="1010"/>
        <end position="1021"/>
    </location>
</feature>
<feature type="compositionally biased region" description="Low complexity" evidence="2">
    <location>
        <begin position="1022"/>
        <end position="1035"/>
    </location>
</feature>
<dbReference type="InterPro" id="IPR015217">
    <property type="entry name" value="Invasin_dom_3"/>
</dbReference>
<dbReference type="InterPro" id="IPR001119">
    <property type="entry name" value="SLH_dom"/>
</dbReference>